<accession>A0A1D2AC58</accession>
<dbReference type="PANTHER" id="PTHR33925:SF1">
    <property type="entry name" value="PROTEIN ACCUMULATION AND REPLICATION OF CHLOROPLASTS 6, CHLOROPLASTIC"/>
    <property type="match status" value="1"/>
</dbReference>
<dbReference type="AlphaFoldDB" id="A0A1D2AC58"/>
<dbReference type="EMBL" id="GDKF01002117">
    <property type="protein sequence ID" value="JAT76505.1"/>
    <property type="molecule type" value="Transcribed_RNA"/>
</dbReference>
<dbReference type="InterPro" id="IPR058032">
    <property type="entry name" value="CDP1-like_a_solenoid_1"/>
</dbReference>
<feature type="compositionally biased region" description="Low complexity" evidence="1">
    <location>
        <begin position="223"/>
        <end position="241"/>
    </location>
</feature>
<evidence type="ECO:0000313" key="3">
    <source>
        <dbReference type="EMBL" id="JAT76505.1"/>
    </source>
</evidence>
<dbReference type="PANTHER" id="PTHR33925">
    <property type="entry name" value="PLASTID DIVISION PROTEIN CDP1, CHLOROPLASTIC-RELATED"/>
    <property type="match status" value="1"/>
</dbReference>
<feature type="region of interest" description="Disordered" evidence="1">
    <location>
        <begin position="18"/>
        <end position="51"/>
    </location>
</feature>
<dbReference type="Pfam" id="PF25515">
    <property type="entry name" value="Arm_PDR"/>
    <property type="match status" value="1"/>
</dbReference>
<evidence type="ECO:0000256" key="1">
    <source>
        <dbReference type="SAM" id="MobiDB-lite"/>
    </source>
</evidence>
<reference evidence="3" key="1">
    <citation type="submission" date="2015-08" db="EMBL/GenBank/DDBJ databases">
        <authorList>
            <person name="Babu N.S."/>
            <person name="Beckwith C.J."/>
            <person name="Beseler K.G."/>
            <person name="Brison A."/>
            <person name="Carone J.V."/>
            <person name="Caskin T.P."/>
            <person name="Diamond M."/>
            <person name="Durham M.E."/>
            <person name="Foxe J.M."/>
            <person name="Go M."/>
            <person name="Henderson B.A."/>
            <person name="Jones I.B."/>
            <person name="McGettigan J.A."/>
            <person name="Micheletti S.J."/>
            <person name="Nasrallah M.E."/>
            <person name="Ortiz D."/>
            <person name="Piller C.R."/>
            <person name="Privatt S.R."/>
            <person name="Schneider S.L."/>
            <person name="Sharp S."/>
            <person name="Smith T.C."/>
            <person name="Stanton J.D."/>
            <person name="Ullery H.E."/>
            <person name="Wilson R.J."/>
            <person name="Serrano M.G."/>
            <person name="Buck G."/>
            <person name="Lee V."/>
            <person name="Wang Y."/>
            <person name="Carvalho R."/>
            <person name="Voegtly L."/>
            <person name="Shi R."/>
            <person name="Duckworth R."/>
            <person name="Johnson A."/>
            <person name="Loviza R."/>
            <person name="Walstead R."/>
            <person name="Shah Z."/>
            <person name="Kiflezghi M."/>
            <person name="Wade K."/>
            <person name="Ball S.L."/>
            <person name="Bradley K.W."/>
            <person name="Asai D.J."/>
            <person name="Bowman C.A."/>
            <person name="Russell D.A."/>
            <person name="Pope W.H."/>
            <person name="Jacobs-Sera D."/>
            <person name="Hendrix R.W."/>
            <person name="Hatfull G.F."/>
        </authorList>
    </citation>
    <scope>NUCLEOTIDE SEQUENCE</scope>
</reference>
<protein>
    <recommendedName>
        <fullName evidence="2">Plastid division protein CDP1-like 1st alpha solenoid domain-containing protein</fullName>
    </recommendedName>
</protein>
<feature type="domain" description="Plastid division protein CDP1-like 1st alpha solenoid" evidence="2">
    <location>
        <begin position="136"/>
        <end position="204"/>
    </location>
</feature>
<evidence type="ECO:0000259" key="2">
    <source>
        <dbReference type="Pfam" id="PF25515"/>
    </source>
</evidence>
<name>A0A1D2AC58_AUXPR</name>
<dbReference type="InterPro" id="IPR044685">
    <property type="entry name" value="CPD1-like"/>
</dbReference>
<organism evidence="3">
    <name type="scientific">Auxenochlorella protothecoides</name>
    <name type="common">Green microalga</name>
    <name type="synonym">Chlorella protothecoides</name>
    <dbReference type="NCBI Taxonomy" id="3075"/>
    <lineage>
        <taxon>Eukaryota</taxon>
        <taxon>Viridiplantae</taxon>
        <taxon>Chlorophyta</taxon>
        <taxon>core chlorophytes</taxon>
        <taxon>Trebouxiophyceae</taxon>
        <taxon>Chlorellales</taxon>
        <taxon>Chlorellaceae</taxon>
        <taxon>Auxenochlorella</taxon>
    </lineage>
</organism>
<sequence length="329" mass="33921">MAPTEACFRVSAVPHNAAHKRNLRSNGRGHFPIGRAPRARRPRSGFSTAPRAVLSDGNQDRVLLPIDYAKLLGLGNRELCSESHIQRAHDALAEEELEAGYSPLARLGRDKLLYAAREGLRSARGRVRTLAPDIAIEPLLLPGALALLQQVGAYDLVVEAAAAAPASLARGLRGASREDEREWGRDVALATALAHCGRARRALEAGGGGGEGVAGFGDGAAAPAPGASFSPPDSAAGGETHPAPPSPGPTLPGTFAFGAPGSEAFGGASASAQPFCLDAFAGRGGLERWEAAPLSASLLSAATLSGPSLDSLRRVLPEFLRGEALDMDD</sequence>
<gene>
    <name evidence="3" type="ORF">g.84104</name>
</gene>
<feature type="region of interest" description="Disordered" evidence="1">
    <location>
        <begin position="223"/>
        <end position="258"/>
    </location>
</feature>
<proteinExistence type="predicted"/>